<proteinExistence type="predicted"/>
<keyword evidence="3" id="KW-1185">Reference proteome</keyword>
<gene>
    <name evidence="2" type="ORF">skT53_25640</name>
</gene>
<name>A0A7I8DF50_9BACL</name>
<protein>
    <recommendedName>
        <fullName evidence="4">DUF2306 domain-containing protein</fullName>
    </recommendedName>
</protein>
<dbReference type="Proteomes" id="UP000593802">
    <property type="component" value="Chromosome"/>
</dbReference>
<dbReference type="AlphaFoldDB" id="A0A7I8DF50"/>
<evidence type="ECO:0000256" key="1">
    <source>
        <dbReference type="SAM" id="Phobius"/>
    </source>
</evidence>
<reference evidence="2 3" key="1">
    <citation type="submission" date="2020-08" db="EMBL/GenBank/DDBJ databases">
        <title>Complete Genome Sequence of Effusibacillus dendaii Strain skT53, Isolated from Farmland soil.</title>
        <authorList>
            <person name="Konishi T."/>
            <person name="Kawasaki H."/>
        </authorList>
    </citation>
    <scope>NUCLEOTIDE SEQUENCE [LARGE SCALE GENOMIC DNA]</scope>
    <source>
        <strain evidence="3">skT53</strain>
    </source>
</reference>
<dbReference type="KEGG" id="eff:skT53_25640"/>
<accession>A0A7I8DF50</accession>
<evidence type="ECO:0008006" key="4">
    <source>
        <dbReference type="Google" id="ProtNLM"/>
    </source>
</evidence>
<dbReference type="InterPro" id="IPR018750">
    <property type="entry name" value="DUF2306_membrane"/>
</dbReference>
<keyword evidence="1" id="KW-1133">Transmembrane helix</keyword>
<feature type="transmembrane region" description="Helical" evidence="1">
    <location>
        <begin position="74"/>
        <end position="93"/>
    </location>
</feature>
<organism evidence="2 3">
    <name type="scientific">Effusibacillus dendaii</name>
    <dbReference type="NCBI Taxonomy" id="2743772"/>
    <lineage>
        <taxon>Bacteria</taxon>
        <taxon>Bacillati</taxon>
        <taxon>Bacillota</taxon>
        <taxon>Bacilli</taxon>
        <taxon>Bacillales</taxon>
        <taxon>Alicyclobacillaceae</taxon>
        <taxon>Effusibacillus</taxon>
    </lineage>
</organism>
<evidence type="ECO:0000313" key="2">
    <source>
        <dbReference type="EMBL" id="BCJ87579.1"/>
    </source>
</evidence>
<dbReference type="RefSeq" id="WP_200757725.1">
    <property type="nucleotide sequence ID" value="NZ_AP023366.1"/>
</dbReference>
<keyword evidence="1" id="KW-0472">Membrane</keyword>
<evidence type="ECO:0000313" key="3">
    <source>
        <dbReference type="Proteomes" id="UP000593802"/>
    </source>
</evidence>
<sequence>MLLFKIFLVLHILAGFLALCIFWIPIVTKKGGKLHNRIGWIYVAAMSAVSLSALYLAVYRIFFDVTSDANRVAFSWFLIFIAILSSATAWYGLRVLRFKNRKQAHRNPVDLLFPALLTLSGIAISAYGFVISFPLLKWFPIIINRPVKHFQAKIRSG</sequence>
<feature type="transmembrane region" description="Helical" evidence="1">
    <location>
        <begin position="113"/>
        <end position="136"/>
    </location>
</feature>
<dbReference type="Pfam" id="PF10067">
    <property type="entry name" value="DUF2306"/>
    <property type="match status" value="1"/>
</dbReference>
<keyword evidence="1" id="KW-0812">Transmembrane</keyword>
<feature type="transmembrane region" description="Helical" evidence="1">
    <location>
        <begin position="6"/>
        <end position="27"/>
    </location>
</feature>
<dbReference type="EMBL" id="AP023366">
    <property type="protein sequence ID" value="BCJ87579.1"/>
    <property type="molecule type" value="Genomic_DNA"/>
</dbReference>
<feature type="transmembrane region" description="Helical" evidence="1">
    <location>
        <begin position="39"/>
        <end position="62"/>
    </location>
</feature>